<reference evidence="2" key="1">
    <citation type="submission" date="2020-08" db="EMBL/GenBank/DDBJ databases">
        <title>Multicomponent nature underlies the extraordinary mechanical properties of spider dragline silk.</title>
        <authorList>
            <person name="Kono N."/>
            <person name="Nakamura H."/>
            <person name="Mori M."/>
            <person name="Yoshida Y."/>
            <person name="Ohtoshi R."/>
            <person name="Malay A.D."/>
            <person name="Moran D.A.P."/>
            <person name="Tomita M."/>
            <person name="Numata K."/>
            <person name="Arakawa K."/>
        </authorList>
    </citation>
    <scope>NUCLEOTIDE SEQUENCE</scope>
</reference>
<evidence type="ECO:0000256" key="1">
    <source>
        <dbReference type="SAM" id="MobiDB-lite"/>
    </source>
</evidence>
<comment type="caution">
    <text evidence="2">The sequence shown here is derived from an EMBL/GenBank/DDBJ whole genome shotgun (WGS) entry which is preliminary data.</text>
</comment>
<keyword evidence="3" id="KW-1185">Reference proteome</keyword>
<sequence>MAQSLGFQNRVGPMVSVQGRTVCMIQWATVWRPHRCPRPYGPAGTVSVCALSNVRHCSMPLSAAACKDLVLKLPGSKDGCGNRGRPTRCNAAPTGPFGPRYSGEHWDEFHQE</sequence>
<dbReference type="AlphaFoldDB" id="A0A8X6MJY0"/>
<proteinExistence type="predicted"/>
<protein>
    <submittedName>
        <fullName evidence="2">Uncharacterized protein</fullName>
    </submittedName>
</protein>
<evidence type="ECO:0000313" key="3">
    <source>
        <dbReference type="Proteomes" id="UP000887013"/>
    </source>
</evidence>
<accession>A0A8X6MJY0</accession>
<dbReference type="EMBL" id="BMAW01094376">
    <property type="protein sequence ID" value="GFS65128.1"/>
    <property type="molecule type" value="Genomic_DNA"/>
</dbReference>
<organism evidence="2 3">
    <name type="scientific">Nephila pilipes</name>
    <name type="common">Giant wood spider</name>
    <name type="synonym">Nephila maculata</name>
    <dbReference type="NCBI Taxonomy" id="299642"/>
    <lineage>
        <taxon>Eukaryota</taxon>
        <taxon>Metazoa</taxon>
        <taxon>Ecdysozoa</taxon>
        <taxon>Arthropoda</taxon>
        <taxon>Chelicerata</taxon>
        <taxon>Arachnida</taxon>
        <taxon>Araneae</taxon>
        <taxon>Araneomorphae</taxon>
        <taxon>Entelegynae</taxon>
        <taxon>Araneoidea</taxon>
        <taxon>Nephilidae</taxon>
        <taxon>Nephila</taxon>
    </lineage>
</organism>
<name>A0A8X6MJY0_NEPPI</name>
<feature type="compositionally biased region" description="Basic and acidic residues" evidence="1">
    <location>
        <begin position="102"/>
        <end position="112"/>
    </location>
</feature>
<feature type="region of interest" description="Disordered" evidence="1">
    <location>
        <begin position="77"/>
        <end position="112"/>
    </location>
</feature>
<dbReference type="Proteomes" id="UP000887013">
    <property type="component" value="Unassembled WGS sequence"/>
</dbReference>
<gene>
    <name evidence="2" type="ORF">NPIL_255491</name>
</gene>
<evidence type="ECO:0000313" key="2">
    <source>
        <dbReference type="EMBL" id="GFS65128.1"/>
    </source>
</evidence>